<feature type="compositionally biased region" description="Polar residues" evidence="1">
    <location>
        <begin position="46"/>
        <end position="59"/>
    </location>
</feature>
<sequence length="104" mass="11386">MRGKSGSGDDDFVVNPKYEHLLWLKPFIISRQSSGNFKLSDKNIKKSSTSDQPPVSDNVDSSEESHDSTNSDEGSDDSIASVQKTVNQTVDESICTTKDSTNKD</sequence>
<protein>
    <submittedName>
        <fullName evidence="2">Uncharacterized protein</fullName>
    </submittedName>
</protein>
<proteinExistence type="predicted"/>
<evidence type="ECO:0000256" key="1">
    <source>
        <dbReference type="SAM" id="MobiDB-lite"/>
    </source>
</evidence>
<keyword evidence="3" id="KW-1185">Reference proteome</keyword>
<name>A0A7D9JR57_PARCT</name>
<feature type="region of interest" description="Disordered" evidence="1">
    <location>
        <begin position="38"/>
        <end position="104"/>
    </location>
</feature>
<organism evidence="2 3">
    <name type="scientific">Paramuricea clavata</name>
    <name type="common">Red gorgonian</name>
    <name type="synonym">Violescent sea-whip</name>
    <dbReference type="NCBI Taxonomy" id="317549"/>
    <lineage>
        <taxon>Eukaryota</taxon>
        <taxon>Metazoa</taxon>
        <taxon>Cnidaria</taxon>
        <taxon>Anthozoa</taxon>
        <taxon>Octocorallia</taxon>
        <taxon>Malacalcyonacea</taxon>
        <taxon>Plexauridae</taxon>
        <taxon>Paramuricea</taxon>
    </lineage>
</organism>
<gene>
    <name evidence="2" type="ORF">PACLA_8A002210</name>
</gene>
<dbReference type="EMBL" id="CACRXK020020553">
    <property type="protein sequence ID" value="CAB4034943.1"/>
    <property type="molecule type" value="Genomic_DNA"/>
</dbReference>
<evidence type="ECO:0000313" key="2">
    <source>
        <dbReference type="EMBL" id="CAB4034943.1"/>
    </source>
</evidence>
<evidence type="ECO:0000313" key="3">
    <source>
        <dbReference type="Proteomes" id="UP001152795"/>
    </source>
</evidence>
<accession>A0A7D9JR57</accession>
<feature type="compositionally biased region" description="Polar residues" evidence="1">
    <location>
        <begin position="78"/>
        <end position="104"/>
    </location>
</feature>
<feature type="non-terminal residue" evidence="2">
    <location>
        <position position="104"/>
    </location>
</feature>
<dbReference type="Proteomes" id="UP001152795">
    <property type="component" value="Unassembled WGS sequence"/>
</dbReference>
<dbReference type="AlphaFoldDB" id="A0A7D9JR57"/>
<reference evidence="2" key="1">
    <citation type="submission" date="2020-04" db="EMBL/GenBank/DDBJ databases">
        <authorList>
            <person name="Alioto T."/>
            <person name="Alioto T."/>
            <person name="Gomez Garrido J."/>
        </authorList>
    </citation>
    <scope>NUCLEOTIDE SEQUENCE</scope>
    <source>
        <strain evidence="2">A484AB</strain>
    </source>
</reference>
<comment type="caution">
    <text evidence="2">The sequence shown here is derived from an EMBL/GenBank/DDBJ whole genome shotgun (WGS) entry which is preliminary data.</text>
</comment>